<feature type="region of interest" description="Disordered" evidence="1">
    <location>
        <begin position="187"/>
        <end position="231"/>
    </location>
</feature>
<dbReference type="Pfam" id="PF01612">
    <property type="entry name" value="DNA_pol_A_exo1"/>
    <property type="match status" value="1"/>
</dbReference>
<protein>
    <submittedName>
        <fullName evidence="4">Ribonuclease H-like domain</fullName>
    </submittedName>
</protein>
<proteinExistence type="predicted"/>
<dbReference type="InterPro" id="IPR002562">
    <property type="entry name" value="3'-5'_exonuclease_dom"/>
</dbReference>
<dbReference type="GO" id="GO:0008408">
    <property type="term" value="F:3'-5' exonuclease activity"/>
    <property type="evidence" value="ECO:0007669"/>
    <property type="project" value="InterPro"/>
</dbReference>
<name>A0A0F7SUW3_PHARH</name>
<feature type="domain" description="3'-5' exonuclease" evidence="3">
    <location>
        <begin position="247"/>
        <end position="471"/>
    </location>
</feature>
<feature type="signal peptide" evidence="2">
    <location>
        <begin position="1"/>
        <end position="18"/>
    </location>
</feature>
<evidence type="ECO:0000313" key="4">
    <source>
        <dbReference type="EMBL" id="CED84320.1"/>
    </source>
</evidence>
<dbReference type="PANTHER" id="PTHR43040:SF1">
    <property type="entry name" value="RIBONUCLEASE D"/>
    <property type="match status" value="1"/>
</dbReference>
<evidence type="ECO:0000256" key="2">
    <source>
        <dbReference type="SAM" id="SignalP"/>
    </source>
</evidence>
<feature type="chain" id="PRO_5002522179" evidence="2">
    <location>
        <begin position="19"/>
        <end position="570"/>
    </location>
</feature>
<dbReference type="InterPro" id="IPR036397">
    <property type="entry name" value="RNaseH_sf"/>
</dbReference>
<dbReference type="GO" id="GO:0003676">
    <property type="term" value="F:nucleic acid binding"/>
    <property type="evidence" value="ECO:0007669"/>
    <property type="project" value="InterPro"/>
</dbReference>
<dbReference type="Gene3D" id="3.30.420.10">
    <property type="entry name" value="Ribonuclease H-like superfamily/Ribonuclease H"/>
    <property type="match status" value="1"/>
</dbReference>
<organism evidence="4">
    <name type="scientific">Phaffia rhodozyma</name>
    <name type="common">Yeast</name>
    <name type="synonym">Xanthophyllomyces dendrorhous</name>
    <dbReference type="NCBI Taxonomy" id="264483"/>
    <lineage>
        <taxon>Eukaryota</taxon>
        <taxon>Fungi</taxon>
        <taxon>Dikarya</taxon>
        <taxon>Basidiomycota</taxon>
        <taxon>Agaricomycotina</taxon>
        <taxon>Tremellomycetes</taxon>
        <taxon>Cystofilobasidiales</taxon>
        <taxon>Mrakiaceae</taxon>
        <taxon>Phaffia</taxon>
    </lineage>
</organism>
<feature type="compositionally biased region" description="Low complexity" evidence="1">
    <location>
        <begin position="210"/>
        <end position="223"/>
    </location>
</feature>
<dbReference type="SUPFAM" id="SSF53098">
    <property type="entry name" value="Ribonuclease H-like"/>
    <property type="match status" value="1"/>
</dbReference>
<evidence type="ECO:0000259" key="3">
    <source>
        <dbReference type="Pfam" id="PF01612"/>
    </source>
</evidence>
<dbReference type="PANTHER" id="PTHR43040">
    <property type="entry name" value="RIBONUCLEASE D"/>
    <property type="match status" value="1"/>
</dbReference>
<accession>A0A0F7SUW3</accession>
<evidence type="ECO:0000256" key="1">
    <source>
        <dbReference type="SAM" id="MobiDB-lite"/>
    </source>
</evidence>
<dbReference type="GO" id="GO:0006139">
    <property type="term" value="P:nucleobase-containing compound metabolic process"/>
    <property type="evidence" value="ECO:0007669"/>
    <property type="project" value="InterPro"/>
</dbReference>
<dbReference type="AlphaFoldDB" id="A0A0F7SUW3"/>
<dbReference type="EMBL" id="LN483157">
    <property type="protein sequence ID" value="CED84320.1"/>
    <property type="molecule type" value="Genomic_DNA"/>
</dbReference>
<dbReference type="InterPro" id="IPR012337">
    <property type="entry name" value="RNaseH-like_sf"/>
</dbReference>
<reference evidence="4" key="1">
    <citation type="submission" date="2014-08" db="EMBL/GenBank/DDBJ databases">
        <authorList>
            <person name="Sharma Rahul"/>
            <person name="Thines Marco"/>
        </authorList>
    </citation>
    <scope>NUCLEOTIDE SEQUENCE</scope>
</reference>
<sequence length="570" mass="63050">MWIYLPFLIGCLFGLAYWKPSLVDYIDPGSEDDTSISNYQHKKKTNNVTREKIGRELSEDQSRIRSSIQKPKKAKHRQTQQAMTRQQKKKEVVSVLGSPLTTHIASNSNIYSHTDRNTNTSSTLAIPIRYEKTPGSTNDPQSGSRKLAITSIGKGPASVIPSLITEIAPEPGRGDEDDDSDFTLVTSARQRRSKSSYHASTTGPPIVGQASGPTATSATPSTSICNSGSLPTTAPHPKLQAELWEYTYIDTQDGLQKLTDRIGSLSRSATPSNLFQLYLDTEGQDLGTSQGSLSLIQIGIPIPPFSYSFSSSAGRALKPPTAAVHVEVYLIDVIGLHGRFHLLADILEDPQLIKIVWDGRMDVAQIKHSHGIEIKGVLDFSMVELVKRMKEQENSVREGWVWGLMGMQKAVEKYQALEGDLLQKSIEIHREVRAKFTESTFHEWTARPLSSDLRAYSSSDIYKLSGLHAKFHHLGMLHPLPRLMSLSARFVSLHGDSLREAGNKYHQHGFLPAEVVEDGVGPRRICPGCERSLCASSYGNSVGSVFCRTCWRVETRGLRALRDPMINEVG</sequence>
<keyword evidence="2" id="KW-0732">Signal</keyword>